<dbReference type="GO" id="GO:0005886">
    <property type="term" value="C:plasma membrane"/>
    <property type="evidence" value="ECO:0007669"/>
    <property type="project" value="UniProtKB-SubCell"/>
</dbReference>
<dbReference type="GO" id="GO:0005524">
    <property type="term" value="F:ATP binding"/>
    <property type="evidence" value="ECO:0007669"/>
    <property type="project" value="UniProtKB-KW"/>
</dbReference>
<comment type="subcellular location">
    <subcellularLocation>
        <location evidence="2">Cell membrane</location>
        <topology evidence="2">Multi-pass membrane protein</topology>
    </subcellularLocation>
</comment>
<keyword evidence="9" id="KW-0067">ATP-binding</keyword>
<dbReference type="AlphaFoldDB" id="A0A1L4CZA5"/>
<dbReference type="EC" id="2.7.13.3" evidence="3"/>
<proteinExistence type="predicted"/>
<keyword evidence="14" id="KW-1185">Reference proteome</keyword>
<evidence type="ECO:0000256" key="2">
    <source>
        <dbReference type="ARBA" id="ARBA00004651"/>
    </source>
</evidence>
<dbReference type="PROSITE" id="PS50109">
    <property type="entry name" value="HIS_KIN"/>
    <property type="match status" value="1"/>
</dbReference>
<accession>A0A1L4CZA5</accession>
<dbReference type="PANTHER" id="PTHR45528:SF1">
    <property type="entry name" value="SENSOR HISTIDINE KINASE CPXA"/>
    <property type="match status" value="1"/>
</dbReference>
<keyword evidence="4" id="KW-1003">Cell membrane</keyword>
<dbReference type="SUPFAM" id="SSF55874">
    <property type="entry name" value="ATPase domain of HSP90 chaperone/DNA topoisomerase II/histidine kinase"/>
    <property type="match status" value="1"/>
</dbReference>
<dbReference type="EMBL" id="CP017834">
    <property type="protein sequence ID" value="APJ03265.1"/>
    <property type="molecule type" value="Genomic_DNA"/>
</dbReference>
<evidence type="ECO:0000256" key="6">
    <source>
        <dbReference type="ARBA" id="ARBA00022679"/>
    </source>
</evidence>
<keyword evidence="6" id="KW-0808">Transferase</keyword>
<evidence type="ECO:0000256" key="3">
    <source>
        <dbReference type="ARBA" id="ARBA00012438"/>
    </source>
</evidence>
<comment type="catalytic activity">
    <reaction evidence="1">
        <text>ATP + protein L-histidine = ADP + protein N-phospho-L-histidine.</text>
        <dbReference type="EC" id="2.7.13.3"/>
    </reaction>
</comment>
<evidence type="ECO:0000313" key="13">
    <source>
        <dbReference type="EMBL" id="APJ03265.1"/>
    </source>
</evidence>
<evidence type="ECO:0000256" key="1">
    <source>
        <dbReference type="ARBA" id="ARBA00000085"/>
    </source>
</evidence>
<reference evidence="13 14" key="1">
    <citation type="submission" date="2016-10" db="EMBL/GenBank/DDBJ databases">
        <title>Silvanigrella aquatica sp. nov., isolated from a freshwater lake located in the Black Forest, Germany, description of Silvanigrellaceae fam. nov., Silvanigrellales ord. nov., reclassification of the order Bdellovibrionales in the class Oligoflexia, reclassification of the families Bacteriovoracaceae and Halobacteriovoraceae in the new order Bacteriovoracales ord. nov., and reclassification of the family Pseudobacteriovoracaceae in the order Oligoflexiales.</title>
        <authorList>
            <person name="Hahn M.W."/>
            <person name="Schmidt J."/>
            <person name="Koll U."/>
            <person name="Rohde M."/>
            <person name="Verbag S."/>
            <person name="Pitt A."/>
            <person name="Nakai R."/>
            <person name="Naganuma T."/>
            <person name="Lang E."/>
        </authorList>
    </citation>
    <scope>NUCLEOTIDE SEQUENCE [LARGE SCALE GENOMIC DNA]</scope>
    <source>
        <strain evidence="13 14">MWH-Nonnen-W8red</strain>
    </source>
</reference>
<evidence type="ECO:0000256" key="5">
    <source>
        <dbReference type="ARBA" id="ARBA00022553"/>
    </source>
</evidence>
<evidence type="ECO:0000256" key="10">
    <source>
        <dbReference type="ARBA" id="ARBA00023012"/>
    </source>
</evidence>
<dbReference type="KEGG" id="saqi:AXG55_04850"/>
<organism evidence="13 14">
    <name type="scientific">Silvanigrella aquatica</name>
    <dbReference type="NCBI Taxonomy" id="1915309"/>
    <lineage>
        <taxon>Bacteria</taxon>
        <taxon>Pseudomonadati</taxon>
        <taxon>Bdellovibrionota</taxon>
        <taxon>Oligoflexia</taxon>
        <taxon>Silvanigrellales</taxon>
        <taxon>Silvanigrellaceae</taxon>
        <taxon>Silvanigrella</taxon>
    </lineage>
</organism>
<dbReference type="InterPro" id="IPR004358">
    <property type="entry name" value="Sig_transdc_His_kin-like_C"/>
</dbReference>
<dbReference type="Gene3D" id="3.30.565.10">
    <property type="entry name" value="Histidine kinase-like ATPase, C-terminal domain"/>
    <property type="match status" value="1"/>
</dbReference>
<dbReference type="STRING" id="1915309.AXG55_04850"/>
<evidence type="ECO:0000256" key="7">
    <source>
        <dbReference type="ARBA" id="ARBA00022741"/>
    </source>
</evidence>
<feature type="domain" description="Histidine kinase" evidence="12">
    <location>
        <begin position="1"/>
        <end position="120"/>
    </location>
</feature>
<evidence type="ECO:0000256" key="8">
    <source>
        <dbReference type="ARBA" id="ARBA00022777"/>
    </source>
</evidence>
<keyword evidence="7" id="KW-0547">Nucleotide-binding</keyword>
<dbReference type="PANTHER" id="PTHR45528">
    <property type="entry name" value="SENSOR HISTIDINE KINASE CPXA"/>
    <property type="match status" value="1"/>
</dbReference>
<dbReference type="SMART" id="SM00387">
    <property type="entry name" value="HATPase_c"/>
    <property type="match status" value="1"/>
</dbReference>
<keyword evidence="10" id="KW-0902">Two-component regulatory system</keyword>
<dbReference type="InterPro" id="IPR003594">
    <property type="entry name" value="HATPase_dom"/>
</dbReference>
<evidence type="ECO:0000256" key="11">
    <source>
        <dbReference type="ARBA" id="ARBA00023136"/>
    </source>
</evidence>
<protein>
    <recommendedName>
        <fullName evidence="3">histidine kinase</fullName>
        <ecNumber evidence="3">2.7.13.3</ecNumber>
    </recommendedName>
</protein>
<dbReference type="Pfam" id="PF02518">
    <property type="entry name" value="HATPase_c"/>
    <property type="match status" value="1"/>
</dbReference>
<evidence type="ECO:0000259" key="12">
    <source>
        <dbReference type="PROSITE" id="PS50109"/>
    </source>
</evidence>
<keyword evidence="8" id="KW-0418">Kinase</keyword>
<dbReference type="PRINTS" id="PR00344">
    <property type="entry name" value="BCTRLSENSOR"/>
</dbReference>
<dbReference type="Proteomes" id="UP000184731">
    <property type="component" value="Chromosome"/>
</dbReference>
<evidence type="ECO:0000256" key="9">
    <source>
        <dbReference type="ARBA" id="ARBA00022840"/>
    </source>
</evidence>
<dbReference type="InterPro" id="IPR036890">
    <property type="entry name" value="HATPase_C_sf"/>
</dbReference>
<dbReference type="OrthoDB" id="5290057at2"/>
<sequence length="123" mass="14019">MLTGNPLKFERVFSNIISNAIEAMNHKGFIWINSKEILINNKYFVEFCIGNNNSYISKLDLKNIFDNFYTKNKKIGTGLGLAIAKKIISENGGEIWCTSDKNQDFPLGKVEFYFTIPSICTHL</sequence>
<name>A0A1L4CZA5_9BACT</name>
<keyword evidence="5" id="KW-0597">Phosphoprotein</keyword>
<evidence type="ECO:0000313" key="14">
    <source>
        <dbReference type="Proteomes" id="UP000184731"/>
    </source>
</evidence>
<dbReference type="InterPro" id="IPR005467">
    <property type="entry name" value="His_kinase_dom"/>
</dbReference>
<dbReference type="GO" id="GO:0000155">
    <property type="term" value="F:phosphorelay sensor kinase activity"/>
    <property type="evidence" value="ECO:0007669"/>
    <property type="project" value="TreeGrafter"/>
</dbReference>
<gene>
    <name evidence="13" type="ORF">AXG55_04850</name>
</gene>
<evidence type="ECO:0000256" key="4">
    <source>
        <dbReference type="ARBA" id="ARBA00022475"/>
    </source>
</evidence>
<dbReference type="RefSeq" id="WP_148696994.1">
    <property type="nucleotide sequence ID" value="NZ_CP017834.1"/>
</dbReference>
<keyword evidence="11" id="KW-0472">Membrane</keyword>
<dbReference type="InterPro" id="IPR050398">
    <property type="entry name" value="HssS/ArlS-like"/>
</dbReference>